<proteinExistence type="predicted"/>
<sequence length="303" mass="32975">MKKRMFILLAMCLSMAMFFTACGKNGKDSKKENKPNGTEVQGEEDTKEDTKTGTVDQNSKDVFRVGMEAGYPPFNWTQLDNSNDAVKIDGNAEYAGGYDVEIAKKLAEGLGKELVIVKTDWDGLVPALNSGKIDAILAGMSPTAERKEVIDFSDSYYKSNLVMVVKKGGVYENATSIQDFKGAKITAQLNTFHYTVIDQIEGVKKQTAMDNFPAMRVALESGIIDGYISERPEGVSASTANKKLVMVEFTDGFVTSDEDTAIAVGLVKGSELTAKINEILAGISEEERTQIMDKAILDQPSAE</sequence>
<evidence type="ECO:0000313" key="6">
    <source>
        <dbReference type="Proteomes" id="UP000198806"/>
    </source>
</evidence>
<evidence type="ECO:0000259" key="4">
    <source>
        <dbReference type="SMART" id="SM00062"/>
    </source>
</evidence>
<name>A0A1I5J2P8_9FIRM</name>
<dbReference type="EMBL" id="FOWD01000064">
    <property type="protein sequence ID" value="SFO67134.1"/>
    <property type="molecule type" value="Genomic_DNA"/>
</dbReference>
<dbReference type="RefSeq" id="WP_170848097.1">
    <property type="nucleotide sequence ID" value="NZ_BAABFM010000048.1"/>
</dbReference>
<feature type="region of interest" description="Disordered" evidence="2">
    <location>
        <begin position="26"/>
        <end position="56"/>
    </location>
</feature>
<feature type="domain" description="Solute-binding protein family 3/N-terminal" evidence="4">
    <location>
        <begin position="62"/>
        <end position="299"/>
    </location>
</feature>
<dbReference type="Proteomes" id="UP000198806">
    <property type="component" value="Unassembled WGS sequence"/>
</dbReference>
<gene>
    <name evidence="5" type="ORF">SAMN04489757_1648</name>
</gene>
<dbReference type="SUPFAM" id="SSF53850">
    <property type="entry name" value="Periplasmic binding protein-like II"/>
    <property type="match status" value="1"/>
</dbReference>
<keyword evidence="6" id="KW-1185">Reference proteome</keyword>
<evidence type="ECO:0000256" key="1">
    <source>
        <dbReference type="ARBA" id="ARBA00022729"/>
    </source>
</evidence>
<protein>
    <submittedName>
        <fullName evidence="5">Amino acid ABC transporter substrate-binding protein, PAAT family</fullName>
    </submittedName>
</protein>
<organism evidence="5 6">
    <name type="scientific">Anaerocolumna aminovalerica</name>
    <dbReference type="NCBI Taxonomy" id="1527"/>
    <lineage>
        <taxon>Bacteria</taxon>
        <taxon>Bacillati</taxon>
        <taxon>Bacillota</taxon>
        <taxon>Clostridia</taxon>
        <taxon>Lachnospirales</taxon>
        <taxon>Lachnospiraceae</taxon>
        <taxon>Anaerocolumna</taxon>
    </lineage>
</organism>
<dbReference type="PROSITE" id="PS51257">
    <property type="entry name" value="PROKAR_LIPOPROTEIN"/>
    <property type="match status" value="1"/>
</dbReference>
<dbReference type="PANTHER" id="PTHR35936:SF17">
    <property type="entry name" value="ARGININE-BINDING EXTRACELLULAR PROTEIN ARTP"/>
    <property type="match status" value="1"/>
</dbReference>
<dbReference type="STRING" id="1527.SAMN04489757_1648"/>
<feature type="chain" id="PRO_5011705255" evidence="3">
    <location>
        <begin position="24"/>
        <end position="303"/>
    </location>
</feature>
<dbReference type="PANTHER" id="PTHR35936">
    <property type="entry name" value="MEMBRANE-BOUND LYTIC MUREIN TRANSGLYCOSYLASE F"/>
    <property type="match status" value="1"/>
</dbReference>
<keyword evidence="1 3" id="KW-0732">Signal</keyword>
<feature type="signal peptide" evidence="3">
    <location>
        <begin position="1"/>
        <end position="23"/>
    </location>
</feature>
<evidence type="ECO:0000313" key="5">
    <source>
        <dbReference type="EMBL" id="SFO67134.1"/>
    </source>
</evidence>
<dbReference type="Gene3D" id="3.40.190.10">
    <property type="entry name" value="Periplasmic binding protein-like II"/>
    <property type="match status" value="2"/>
</dbReference>
<dbReference type="AlphaFoldDB" id="A0A1I5J2P8"/>
<dbReference type="InterPro" id="IPR001638">
    <property type="entry name" value="Solute-binding_3/MltF_N"/>
</dbReference>
<dbReference type="CDD" id="cd13627">
    <property type="entry name" value="PBP2_AA_binding_like_2"/>
    <property type="match status" value="1"/>
</dbReference>
<evidence type="ECO:0000256" key="3">
    <source>
        <dbReference type="SAM" id="SignalP"/>
    </source>
</evidence>
<dbReference type="SMART" id="SM00062">
    <property type="entry name" value="PBPb"/>
    <property type="match status" value="1"/>
</dbReference>
<accession>A0A1I5J2P8</accession>
<dbReference type="Pfam" id="PF00497">
    <property type="entry name" value="SBP_bac_3"/>
    <property type="match status" value="1"/>
</dbReference>
<evidence type="ECO:0000256" key="2">
    <source>
        <dbReference type="SAM" id="MobiDB-lite"/>
    </source>
</evidence>
<reference evidence="5 6" key="1">
    <citation type="submission" date="2016-10" db="EMBL/GenBank/DDBJ databases">
        <authorList>
            <person name="de Groot N.N."/>
        </authorList>
    </citation>
    <scope>NUCLEOTIDE SEQUENCE [LARGE SCALE GENOMIC DNA]</scope>
    <source>
        <strain evidence="5 6">DSM 1283</strain>
    </source>
</reference>